<accession>A0ABN7AR56</accession>
<feature type="compositionally biased region" description="Basic and acidic residues" evidence="3">
    <location>
        <begin position="203"/>
        <end position="213"/>
    </location>
</feature>
<sequence length="373" mass="41796">MSGKQYGLINPKKSAQPLAARPSVFGDDSDSEKSDSGGGDWMKKAAKRDFSSAASRRQAKVEVEKALKEDATVFQYDEIYDEIDQQKKSLSGANKPKDRKPKYVQNLLLAAERRKMENERRYERQVQKEREAEGEEFKDKETFVTSAYKKKLEEFAKLDAEQMRQDMLEEIGDVTKQPDISGFYRHLYQSTVGGEKPTTEQPQEDKDSSDKAKKSGGAGRQYRKRKDSHSSGDKNQDADSDLDSDSSSSSSSSSDQESGEISSHSDTEDPKRIRLKNNPSEKEDSKNAKNDKSSSGRSKEKHDEKVVKPTKKAASIEDPVVIEDEKAPPAPPSPKEPPPPPIDIWKKRTVGPVFDAALQRYLERKATRLSIGS</sequence>
<evidence type="ECO:0000313" key="6">
    <source>
        <dbReference type="Proteomes" id="UP001307889"/>
    </source>
</evidence>
<feature type="compositionally biased region" description="Basic and acidic residues" evidence="3">
    <location>
        <begin position="279"/>
        <end position="307"/>
    </location>
</feature>
<name>A0ABN7AR56_9HEMI</name>
<proteinExistence type="inferred from homology"/>
<feature type="domain" description="Nuclear speckle splicing regulatory protein 1 N-terminal" evidence="4">
    <location>
        <begin position="60"/>
        <end position="177"/>
    </location>
</feature>
<feature type="region of interest" description="Disordered" evidence="3">
    <location>
        <begin position="175"/>
        <end position="344"/>
    </location>
</feature>
<dbReference type="Pfam" id="PF09745">
    <property type="entry name" value="NSRP1_N"/>
    <property type="match status" value="1"/>
</dbReference>
<evidence type="ECO:0000256" key="1">
    <source>
        <dbReference type="ARBA" id="ARBA00010126"/>
    </source>
</evidence>
<keyword evidence="6" id="KW-1185">Reference proteome</keyword>
<feature type="compositionally biased region" description="Basic and acidic residues" evidence="3">
    <location>
        <begin position="263"/>
        <end position="272"/>
    </location>
</feature>
<feature type="region of interest" description="Disordered" evidence="3">
    <location>
        <begin position="116"/>
        <end position="139"/>
    </location>
</feature>
<evidence type="ECO:0000313" key="5">
    <source>
        <dbReference type="EMBL" id="BES93391.1"/>
    </source>
</evidence>
<dbReference type="PANTHER" id="PTHR31938:SF4">
    <property type="entry name" value="NUCLEAR SPECKLE SPLICING REGULATORY PROTEIN 1"/>
    <property type="match status" value="1"/>
</dbReference>
<evidence type="ECO:0000256" key="2">
    <source>
        <dbReference type="ARBA" id="ARBA00023054"/>
    </source>
</evidence>
<dbReference type="Proteomes" id="UP001307889">
    <property type="component" value="Chromosome 4"/>
</dbReference>
<organism evidence="5 6">
    <name type="scientific">Nesidiocoris tenuis</name>
    <dbReference type="NCBI Taxonomy" id="355587"/>
    <lineage>
        <taxon>Eukaryota</taxon>
        <taxon>Metazoa</taxon>
        <taxon>Ecdysozoa</taxon>
        <taxon>Arthropoda</taxon>
        <taxon>Hexapoda</taxon>
        <taxon>Insecta</taxon>
        <taxon>Pterygota</taxon>
        <taxon>Neoptera</taxon>
        <taxon>Paraneoptera</taxon>
        <taxon>Hemiptera</taxon>
        <taxon>Heteroptera</taxon>
        <taxon>Panheteroptera</taxon>
        <taxon>Cimicomorpha</taxon>
        <taxon>Miridae</taxon>
        <taxon>Dicyphina</taxon>
        <taxon>Nesidiocoris</taxon>
    </lineage>
</organism>
<evidence type="ECO:0000259" key="4">
    <source>
        <dbReference type="Pfam" id="PF09745"/>
    </source>
</evidence>
<protein>
    <submittedName>
        <fullName evidence="5">Coiled-coil domain-containing protein 55 (DUF2040)</fullName>
    </submittedName>
</protein>
<feature type="compositionally biased region" description="Pro residues" evidence="3">
    <location>
        <begin position="328"/>
        <end position="342"/>
    </location>
</feature>
<dbReference type="InterPro" id="IPR042816">
    <property type="entry name" value="Nsrp1"/>
</dbReference>
<feature type="compositionally biased region" description="Basic and acidic residues" evidence="3">
    <location>
        <begin position="31"/>
        <end position="50"/>
    </location>
</feature>
<dbReference type="InterPro" id="IPR018612">
    <property type="entry name" value="NSRP1_N"/>
</dbReference>
<dbReference type="EMBL" id="AP028912">
    <property type="protein sequence ID" value="BES93391.1"/>
    <property type="molecule type" value="Genomic_DNA"/>
</dbReference>
<comment type="similarity">
    <text evidence="1">Belongs to the NSRP1 family.</text>
</comment>
<reference evidence="5 6" key="1">
    <citation type="submission" date="2023-09" db="EMBL/GenBank/DDBJ databases">
        <title>Nesidiocoris tenuis whole genome shotgun sequence.</title>
        <authorList>
            <person name="Shibata T."/>
            <person name="Shimoda M."/>
            <person name="Kobayashi T."/>
            <person name="Uehara T."/>
        </authorList>
    </citation>
    <scope>NUCLEOTIDE SEQUENCE [LARGE SCALE GENOMIC DNA]</scope>
    <source>
        <strain evidence="5 6">Japan</strain>
    </source>
</reference>
<feature type="compositionally biased region" description="Basic and acidic residues" evidence="3">
    <location>
        <begin position="228"/>
        <end position="237"/>
    </location>
</feature>
<evidence type="ECO:0000256" key="3">
    <source>
        <dbReference type="SAM" id="MobiDB-lite"/>
    </source>
</evidence>
<keyword evidence="2" id="KW-0175">Coiled coil</keyword>
<feature type="region of interest" description="Disordered" evidence="3">
    <location>
        <begin position="1"/>
        <end position="59"/>
    </location>
</feature>
<gene>
    <name evidence="5" type="ORF">NTJ_06201</name>
</gene>
<dbReference type="PANTHER" id="PTHR31938">
    <property type="entry name" value="NUCLEAR SPECKLE SPLICING REGULATORY PROTEIN 1"/>
    <property type="match status" value="1"/>
</dbReference>
<feature type="compositionally biased region" description="Low complexity" evidence="3">
    <location>
        <begin position="245"/>
        <end position="262"/>
    </location>
</feature>